<reference evidence="1" key="1">
    <citation type="submission" date="2023-04" db="EMBL/GenBank/DDBJ databases">
        <authorList>
            <consortium name="ELIXIR-Norway"/>
        </authorList>
    </citation>
    <scope>NUCLEOTIDE SEQUENCE [LARGE SCALE GENOMIC DNA]</scope>
</reference>
<protein>
    <submittedName>
        <fullName evidence="1">Uncharacterized protein</fullName>
    </submittedName>
</protein>
<proteinExistence type="predicted"/>
<organism evidence="1 2">
    <name type="scientific">Rangifer tarandus platyrhynchus</name>
    <name type="common">Svalbard reindeer</name>
    <dbReference type="NCBI Taxonomy" id="3082113"/>
    <lineage>
        <taxon>Eukaryota</taxon>
        <taxon>Metazoa</taxon>
        <taxon>Chordata</taxon>
        <taxon>Craniata</taxon>
        <taxon>Vertebrata</taxon>
        <taxon>Euteleostomi</taxon>
        <taxon>Mammalia</taxon>
        <taxon>Eutheria</taxon>
        <taxon>Laurasiatheria</taxon>
        <taxon>Artiodactyla</taxon>
        <taxon>Ruminantia</taxon>
        <taxon>Pecora</taxon>
        <taxon>Cervidae</taxon>
        <taxon>Odocoileinae</taxon>
        <taxon>Rangifer</taxon>
    </lineage>
</organism>
<dbReference type="EMBL" id="OX459969">
    <property type="protein sequence ID" value="CAI9172781.1"/>
    <property type="molecule type" value="Genomic_DNA"/>
</dbReference>
<evidence type="ECO:0000313" key="1">
    <source>
        <dbReference type="EMBL" id="CAI9172781.1"/>
    </source>
</evidence>
<name>A0ABN8ZIJ4_RANTA</name>
<gene>
    <name evidence="1" type="ORF">MRATA1EN1_LOCUS21743</name>
</gene>
<evidence type="ECO:0000313" key="2">
    <source>
        <dbReference type="Proteomes" id="UP001176941"/>
    </source>
</evidence>
<sequence length="103" mass="11730">MGSQRVEQDRPHKVEDEEVSLVKAEGLGHYGGDQESWGIPAEMKSQPLGSERKLWSEGEFYSLAPWTCNGFEHVWDCQLFTMTAWCVFQALNTCHLHLIFLSG</sequence>
<accession>A0ABN8ZIJ4</accession>
<keyword evidence="2" id="KW-1185">Reference proteome</keyword>
<dbReference type="Proteomes" id="UP001176941">
    <property type="component" value="Chromosome 33"/>
</dbReference>